<feature type="region of interest" description="Disordered" evidence="2">
    <location>
        <begin position="62"/>
        <end position="84"/>
    </location>
</feature>
<evidence type="ECO:0000256" key="2">
    <source>
        <dbReference type="SAM" id="MobiDB-lite"/>
    </source>
</evidence>
<dbReference type="SMART" id="SM00066">
    <property type="entry name" value="GAL4"/>
    <property type="match status" value="1"/>
</dbReference>
<dbReference type="AlphaFoldDB" id="A0A9P8VRZ1"/>
<dbReference type="PANTHER" id="PTHR47657:SF7">
    <property type="entry name" value="STEROL REGULATORY ELEMENT-BINDING PROTEIN ECM22"/>
    <property type="match status" value="1"/>
</dbReference>
<organism evidence="4 5">
    <name type="scientific">Thelonectria olida</name>
    <dbReference type="NCBI Taxonomy" id="1576542"/>
    <lineage>
        <taxon>Eukaryota</taxon>
        <taxon>Fungi</taxon>
        <taxon>Dikarya</taxon>
        <taxon>Ascomycota</taxon>
        <taxon>Pezizomycotina</taxon>
        <taxon>Sordariomycetes</taxon>
        <taxon>Hypocreomycetidae</taxon>
        <taxon>Hypocreales</taxon>
        <taxon>Nectriaceae</taxon>
        <taxon>Thelonectria</taxon>
    </lineage>
</organism>
<evidence type="ECO:0000313" key="5">
    <source>
        <dbReference type="Proteomes" id="UP000777438"/>
    </source>
</evidence>
<dbReference type="InterPro" id="IPR052400">
    <property type="entry name" value="Zn2-C6_fungal_TF"/>
</dbReference>
<dbReference type="OrthoDB" id="1919336at2759"/>
<gene>
    <name evidence="4" type="ORF">B0T10DRAFT_501725</name>
</gene>
<evidence type="ECO:0000256" key="1">
    <source>
        <dbReference type="ARBA" id="ARBA00023242"/>
    </source>
</evidence>
<feature type="region of interest" description="Disordered" evidence="2">
    <location>
        <begin position="1"/>
        <end position="20"/>
    </location>
</feature>
<accession>A0A9P8VRZ1</accession>
<evidence type="ECO:0000313" key="4">
    <source>
        <dbReference type="EMBL" id="KAH6869260.1"/>
    </source>
</evidence>
<comment type="caution">
    <text evidence="4">The sequence shown here is derived from an EMBL/GenBank/DDBJ whole genome shotgun (WGS) entry which is preliminary data.</text>
</comment>
<dbReference type="SUPFAM" id="SSF57701">
    <property type="entry name" value="Zn2/Cys6 DNA-binding domain"/>
    <property type="match status" value="1"/>
</dbReference>
<dbReference type="InterPro" id="IPR036864">
    <property type="entry name" value="Zn2-C6_fun-type_DNA-bd_sf"/>
</dbReference>
<feature type="domain" description="Zn(2)-C6 fungal-type" evidence="3">
    <location>
        <begin position="21"/>
        <end position="53"/>
    </location>
</feature>
<sequence length="84" mass="10073">MLDSQRDQATERRQHTRDRTGCLECRRRRVRCDEQHPMRGICLRSRTSRVCHYPAPSIPLRERRAQQKPPRPWEGMTFVSATRL</sequence>
<dbReference type="InterPro" id="IPR001138">
    <property type="entry name" value="Zn2Cys6_DnaBD"/>
</dbReference>
<protein>
    <recommendedName>
        <fullName evidence="3">Zn(2)-C6 fungal-type domain-containing protein</fullName>
    </recommendedName>
</protein>
<dbReference type="Proteomes" id="UP000777438">
    <property type="component" value="Unassembled WGS sequence"/>
</dbReference>
<dbReference type="Gene3D" id="4.10.240.10">
    <property type="entry name" value="Zn(2)-C6 fungal-type DNA-binding domain"/>
    <property type="match status" value="1"/>
</dbReference>
<keyword evidence="1" id="KW-0539">Nucleus</keyword>
<dbReference type="Pfam" id="PF00172">
    <property type="entry name" value="Zn_clus"/>
    <property type="match status" value="1"/>
</dbReference>
<dbReference type="GO" id="GO:0008270">
    <property type="term" value="F:zinc ion binding"/>
    <property type="evidence" value="ECO:0007669"/>
    <property type="project" value="InterPro"/>
</dbReference>
<dbReference type="EMBL" id="JAGPYM010000076">
    <property type="protein sequence ID" value="KAH6869260.1"/>
    <property type="molecule type" value="Genomic_DNA"/>
</dbReference>
<reference evidence="4 5" key="1">
    <citation type="journal article" date="2021" name="Nat. Commun.">
        <title>Genetic determinants of endophytism in the Arabidopsis root mycobiome.</title>
        <authorList>
            <person name="Mesny F."/>
            <person name="Miyauchi S."/>
            <person name="Thiergart T."/>
            <person name="Pickel B."/>
            <person name="Atanasova L."/>
            <person name="Karlsson M."/>
            <person name="Huettel B."/>
            <person name="Barry K.W."/>
            <person name="Haridas S."/>
            <person name="Chen C."/>
            <person name="Bauer D."/>
            <person name="Andreopoulos W."/>
            <person name="Pangilinan J."/>
            <person name="LaButti K."/>
            <person name="Riley R."/>
            <person name="Lipzen A."/>
            <person name="Clum A."/>
            <person name="Drula E."/>
            <person name="Henrissat B."/>
            <person name="Kohler A."/>
            <person name="Grigoriev I.V."/>
            <person name="Martin F.M."/>
            <person name="Hacquard S."/>
        </authorList>
    </citation>
    <scope>NUCLEOTIDE SEQUENCE [LARGE SCALE GENOMIC DNA]</scope>
    <source>
        <strain evidence="4 5">MPI-CAGE-CH-0241</strain>
    </source>
</reference>
<dbReference type="PROSITE" id="PS50048">
    <property type="entry name" value="ZN2_CY6_FUNGAL_2"/>
    <property type="match status" value="1"/>
</dbReference>
<dbReference type="PANTHER" id="PTHR47657">
    <property type="entry name" value="STEROL REGULATORY ELEMENT-BINDING PROTEIN ECM22"/>
    <property type="match status" value="1"/>
</dbReference>
<proteinExistence type="predicted"/>
<evidence type="ECO:0000259" key="3">
    <source>
        <dbReference type="PROSITE" id="PS50048"/>
    </source>
</evidence>
<keyword evidence="5" id="KW-1185">Reference proteome</keyword>
<dbReference type="GO" id="GO:0000981">
    <property type="term" value="F:DNA-binding transcription factor activity, RNA polymerase II-specific"/>
    <property type="evidence" value="ECO:0007669"/>
    <property type="project" value="InterPro"/>
</dbReference>
<name>A0A9P8VRZ1_9HYPO</name>